<dbReference type="Gene3D" id="3.10.105.10">
    <property type="entry name" value="Dipeptide-binding Protein, Domain 3"/>
    <property type="match status" value="1"/>
</dbReference>
<evidence type="ECO:0000256" key="4">
    <source>
        <dbReference type="ARBA" id="ARBA00022729"/>
    </source>
</evidence>
<dbReference type="FunFam" id="3.90.76.10:FF:000004">
    <property type="entry name" value="Peptide ABC transporter substrate-binding protein"/>
    <property type="match status" value="1"/>
</dbReference>
<evidence type="ECO:0000313" key="8">
    <source>
        <dbReference type="Proteomes" id="UP001056429"/>
    </source>
</evidence>
<sequence>MIRKRLITLGLTMLMIPSIFLAGCGSNGDKAKTNNKGKAQVSQKEDQDKKIKDKIIYALWSSPTGVFSPILTDTTYDDAVIALTYSSLLKFDKNLNLVSDLAEEYEVSDDNLSITFKLRKDAKWHDGEKVTADDVAFTFTSITHKDYAGSRYGDVEKIKGAKAYHEGTSDKIEGIQVIDENTIKIEFEEVYSPALNNIGTMGVIAKHVWEKVPVAEWKENKELLNNPVGSGPYKLIAFEAGQYAELESFDDYYGEKAKTKKFIFKVSNQETAQAELMNGTIDIADISTMKKRDIDNLEKENLKVIAYPNSMFQYMGFNLRKDMFKDNNVRQAFMYAIDRRLMVDKLLEGNGSAVNTPILPSGWAYPDKKLLNSYDFSVDKAKELLEEAGWEDRDGDGIVENANNEDFKVVLKYPTGNKTRELSAPIIQKSLKDIGVEVELESLEFGTLMDQVVGNHEFDLYLMGNNLGSDPDPKPYWHSTAASDEKGDYGWNISAFRNEEADKLMENGLSTLDMNERKEIYEQFGLLMNKELPWVYLYCQNIVKAYNPNLKNFNPVTFGNFLDVENWYIEE</sequence>
<dbReference type="InterPro" id="IPR039424">
    <property type="entry name" value="SBP_5"/>
</dbReference>
<protein>
    <submittedName>
        <fullName evidence="7">Peptide-binding protein</fullName>
    </submittedName>
</protein>
<name>A0A9J6NY28_9CLOT</name>
<dbReference type="AlphaFoldDB" id="A0A9J6NY28"/>
<reference evidence="7" key="1">
    <citation type="journal article" date="2021" name="mSystems">
        <title>Bacteria and Archaea Synergistically Convert Glycine Betaine to Biogenic Methane in the Formosa Cold Seep of the South China Sea.</title>
        <authorList>
            <person name="Li L."/>
            <person name="Zhang W."/>
            <person name="Zhang S."/>
            <person name="Song L."/>
            <person name="Sun Q."/>
            <person name="Zhang H."/>
            <person name="Xiang H."/>
            <person name="Dong X."/>
        </authorList>
    </citation>
    <scope>NUCLEOTIDE SEQUENCE</scope>
    <source>
        <strain evidence="7">ZWT</strain>
    </source>
</reference>
<comment type="caution">
    <text evidence="7">The sequence shown here is derived from an EMBL/GenBank/DDBJ whole genome shotgun (WGS) entry which is preliminary data.</text>
</comment>
<dbReference type="InterPro" id="IPR023765">
    <property type="entry name" value="SBP_5_CS"/>
</dbReference>
<dbReference type="GO" id="GO:0042597">
    <property type="term" value="C:periplasmic space"/>
    <property type="evidence" value="ECO:0007669"/>
    <property type="project" value="UniProtKB-ARBA"/>
</dbReference>
<keyword evidence="4 5" id="KW-0732">Signal</keyword>
<gene>
    <name evidence="7" type="ORF">KDK92_04365</name>
</gene>
<feature type="chain" id="PRO_5039887733" evidence="5">
    <location>
        <begin position="23"/>
        <end position="571"/>
    </location>
</feature>
<evidence type="ECO:0000256" key="3">
    <source>
        <dbReference type="ARBA" id="ARBA00022448"/>
    </source>
</evidence>
<dbReference type="GO" id="GO:0043190">
    <property type="term" value="C:ATP-binding cassette (ABC) transporter complex"/>
    <property type="evidence" value="ECO:0007669"/>
    <property type="project" value="InterPro"/>
</dbReference>
<dbReference type="InterPro" id="IPR030678">
    <property type="entry name" value="Peptide/Ni-bd"/>
</dbReference>
<evidence type="ECO:0000313" key="7">
    <source>
        <dbReference type="EMBL" id="MCM1988964.1"/>
    </source>
</evidence>
<dbReference type="Pfam" id="PF00496">
    <property type="entry name" value="SBP_bac_5"/>
    <property type="match status" value="1"/>
</dbReference>
<reference evidence="7" key="2">
    <citation type="submission" date="2021-04" db="EMBL/GenBank/DDBJ databases">
        <authorList>
            <person name="Dong X."/>
        </authorList>
    </citation>
    <scope>NUCLEOTIDE SEQUENCE</scope>
    <source>
        <strain evidence="7">ZWT</strain>
    </source>
</reference>
<dbReference type="GO" id="GO:1904680">
    <property type="term" value="F:peptide transmembrane transporter activity"/>
    <property type="evidence" value="ECO:0007669"/>
    <property type="project" value="TreeGrafter"/>
</dbReference>
<dbReference type="PROSITE" id="PS01040">
    <property type="entry name" value="SBP_BACTERIAL_5"/>
    <property type="match status" value="1"/>
</dbReference>
<keyword evidence="3" id="KW-0813">Transport</keyword>
<dbReference type="PROSITE" id="PS51257">
    <property type="entry name" value="PROKAR_LIPOPROTEIN"/>
    <property type="match status" value="1"/>
</dbReference>
<evidence type="ECO:0000256" key="1">
    <source>
        <dbReference type="ARBA" id="ARBA00004193"/>
    </source>
</evidence>
<dbReference type="EMBL" id="JAGSOJ010000001">
    <property type="protein sequence ID" value="MCM1988964.1"/>
    <property type="molecule type" value="Genomic_DNA"/>
</dbReference>
<comment type="similarity">
    <text evidence="2">Belongs to the bacterial solute-binding protein 5 family.</text>
</comment>
<dbReference type="RefSeq" id="WP_250857830.1">
    <property type="nucleotide sequence ID" value="NZ_JAGSOJ010000001.1"/>
</dbReference>
<feature type="signal peptide" evidence="5">
    <location>
        <begin position="1"/>
        <end position="22"/>
    </location>
</feature>
<evidence type="ECO:0000259" key="6">
    <source>
        <dbReference type="Pfam" id="PF00496"/>
    </source>
</evidence>
<evidence type="ECO:0000256" key="2">
    <source>
        <dbReference type="ARBA" id="ARBA00005695"/>
    </source>
</evidence>
<dbReference type="FunFam" id="3.10.105.10:FF:000006">
    <property type="entry name" value="Peptide ABC transporter substrate-binding protein"/>
    <property type="match status" value="1"/>
</dbReference>
<proteinExistence type="inferred from homology"/>
<dbReference type="Gene3D" id="3.90.76.10">
    <property type="entry name" value="Dipeptide-binding Protein, Domain 1"/>
    <property type="match status" value="1"/>
</dbReference>
<dbReference type="InterPro" id="IPR000914">
    <property type="entry name" value="SBP_5_dom"/>
</dbReference>
<accession>A0A9J6NY28</accession>
<evidence type="ECO:0000256" key="5">
    <source>
        <dbReference type="SAM" id="SignalP"/>
    </source>
</evidence>
<dbReference type="PANTHER" id="PTHR30290">
    <property type="entry name" value="PERIPLASMIC BINDING COMPONENT OF ABC TRANSPORTER"/>
    <property type="match status" value="1"/>
</dbReference>
<organism evidence="7 8">
    <name type="scientific">Oceanirhabdus seepicola</name>
    <dbReference type="NCBI Taxonomy" id="2828781"/>
    <lineage>
        <taxon>Bacteria</taxon>
        <taxon>Bacillati</taxon>
        <taxon>Bacillota</taxon>
        <taxon>Clostridia</taxon>
        <taxon>Eubacteriales</taxon>
        <taxon>Clostridiaceae</taxon>
        <taxon>Oceanirhabdus</taxon>
    </lineage>
</organism>
<dbReference type="GO" id="GO:0015833">
    <property type="term" value="P:peptide transport"/>
    <property type="evidence" value="ECO:0007669"/>
    <property type="project" value="TreeGrafter"/>
</dbReference>
<keyword evidence="8" id="KW-1185">Reference proteome</keyword>
<dbReference type="CDD" id="cd08514">
    <property type="entry name" value="PBP2_AppA_like"/>
    <property type="match status" value="1"/>
</dbReference>
<feature type="domain" description="Solute-binding protein family 5" evidence="6">
    <location>
        <begin position="97"/>
        <end position="484"/>
    </location>
</feature>
<dbReference type="Proteomes" id="UP001056429">
    <property type="component" value="Unassembled WGS sequence"/>
</dbReference>
<dbReference type="Gene3D" id="3.40.190.10">
    <property type="entry name" value="Periplasmic binding protein-like II"/>
    <property type="match status" value="1"/>
</dbReference>
<comment type="subcellular location">
    <subcellularLocation>
        <location evidence="1">Cell membrane</location>
        <topology evidence="1">Lipid-anchor</topology>
    </subcellularLocation>
</comment>
<dbReference type="PIRSF" id="PIRSF002741">
    <property type="entry name" value="MppA"/>
    <property type="match status" value="1"/>
</dbReference>
<dbReference type="SUPFAM" id="SSF53850">
    <property type="entry name" value="Periplasmic binding protein-like II"/>
    <property type="match status" value="1"/>
</dbReference>
<dbReference type="PANTHER" id="PTHR30290:SF9">
    <property type="entry name" value="OLIGOPEPTIDE-BINDING PROTEIN APPA"/>
    <property type="match status" value="1"/>
</dbReference>